<comment type="caution">
    <text evidence="7">The sequence shown here is derived from an EMBL/GenBank/DDBJ whole genome shotgun (WGS) entry which is preliminary data.</text>
</comment>
<dbReference type="GO" id="GO:0030313">
    <property type="term" value="C:cell envelope"/>
    <property type="evidence" value="ECO:0007669"/>
    <property type="project" value="UniProtKB-SubCell"/>
</dbReference>
<reference evidence="7 8" key="1">
    <citation type="submission" date="2019-02" db="EMBL/GenBank/DDBJ databases">
        <title>WGS of Pseudoxanthomonas species novum from clinical isolates.</title>
        <authorList>
            <person name="Bernier A.-M."/>
            <person name="Bernard K."/>
            <person name="Vachon A."/>
        </authorList>
    </citation>
    <scope>NUCLEOTIDE SEQUENCE [LARGE SCALE GENOMIC DNA]</scope>
    <source>
        <strain evidence="7 8">NML140781</strain>
    </source>
</reference>
<dbReference type="RefSeq" id="WP_130522903.1">
    <property type="nucleotide sequence ID" value="NZ_SHLZ01000003.1"/>
</dbReference>
<evidence type="ECO:0000313" key="7">
    <source>
        <dbReference type="EMBL" id="TAA38060.1"/>
    </source>
</evidence>
<sequence>MRTVSFAFLLLALPALASAATPEARSWVGQWQATADNGTARIPFRYDIVEGKQGLVGSFFNGDEPVTSTAARGDDHHLQLRYDAFDRVLDLTRNPDGSLSGTYSPVNANAKAVPWKISARRGLAQQAADAGAPDVEGLWVIPAKSKKANEFAWRFMVHQEGGRLSASVLRVGGDTGALTGTWKNGQFDLANFSGTRAALATVKPARDDKGNTTLDVGLSDREGFVHYTAYRPEVARRLGLPDVPDLGKHTSVRDPDEVFAFSFKDLQGRLVSNTDARFRNKVLLVDVSGSWCPNCHDEAPFLEALYRKYHAQGLEIVTLDFEDQAEYADPARLRAFIDRYKPQFPVLLAGTTDQVQEKLPQAVNLDSWPTTFFIGRDGKVKHVHSGFSAKATGRFNGEVHKEFDSQIQSLLARK</sequence>
<feature type="signal peptide" evidence="5">
    <location>
        <begin position="1"/>
        <end position="19"/>
    </location>
</feature>
<keyword evidence="3" id="KW-1015">Disulfide bond</keyword>
<feature type="domain" description="Thioredoxin" evidence="6">
    <location>
        <begin position="252"/>
        <end position="409"/>
    </location>
</feature>
<dbReference type="GO" id="GO:0016491">
    <property type="term" value="F:oxidoreductase activity"/>
    <property type="evidence" value="ECO:0007669"/>
    <property type="project" value="InterPro"/>
</dbReference>
<dbReference type="SUPFAM" id="SSF52833">
    <property type="entry name" value="Thioredoxin-like"/>
    <property type="match status" value="1"/>
</dbReference>
<evidence type="ECO:0000256" key="3">
    <source>
        <dbReference type="ARBA" id="ARBA00023157"/>
    </source>
</evidence>
<keyword evidence="2" id="KW-0201">Cytochrome c-type biogenesis</keyword>
<name>A0A4Q8M172_9GAMM</name>
<dbReference type="PROSITE" id="PS51352">
    <property type="entry name" value="THIOREDOXIN_2"/>
    <property type="match status" value="1"/>
</dbReference>
<comment type="subcellular location">
    <subcellularLocation>
        <location evidence="1">Cell envelope</location>
    </subcellularLocation>
</comment>
<protein>
    <submittedName>
        <fullName evidence="7">TlpA family protein disulfide reductase</fullName>
    </submittedName>
</protein>
<dbReference type="Pfam" id="PF00578">
    <property type="entry name" value="AhpC-TSA"/>
    <property type="match status" value="1"/>
</dbReference>
<dbReference type="InterPro" id="IPR000866">
    <property type="entry name" value="AhpC/TSA"/>
</dbReference>
<gene>
    <name evidence="7" type="ORF">EA656_05325</name>
</gene>
<evidence type="ECO:0000256" key="1">
    <source>
        <dbReference type="ARBA" id="ARBA00004196"/>
    </source>
</evidence>
<dbReference type="GO" id="GO:0017004">
    <property type="term" value="P:cytochrome complex assembly"/>
    <property type="evidence" value="ECO:0007669"/>
    <property type="project" value="UniProtKB-KW"/>
</dbReference>
<dbReference type="InterPro" id="IPR050553">
    <property type="entry name" value="Thioredoxin_ResA/DsbE_sf"/>
</dbReference>
<dbReference type="AlphaFoldDB" id="A0A4Q8M172"/>
<accession>A0A4Q8M172</accession>
<dbReference type="CDD" id="cd02966">
    <property type="entry name" value="TlpA_like_family"/>
    <property type="match status" value="1"/>
</dbReference>
<dbReference type="PANTHER" id="PTHR42852">
    <property type="entry name" value="THIOL:DISULFIDE INTERCHANGE PROTEIN DSBE"/>
    <property type="match status" value="1"/>
</dbReference>
<evidence type="ECO:0000259" key="6">
    <source>
        <dbReference type="PROSITE" id="PS51352"/>
    </source>
</evidence>
<dbReference type="Gene3D" id="3.40.30.10">
    <property type="entry name" value="Glutaredoxin"/>
    <property type="match status" value="1"/>
</dbReference>
<dbReference type="InterPro" id="IPR013766">
    <property type="entry name" value="Thioredoxin_domain"/>
</dbReference>
<dbReference type="PANTHER" id="PTHR42852:SF6">
    <property type="entry name" value="THIOL:DISULFIDE INTERCHANGE PROTEIN DSBE"/>
    <property type="match status" value="1"/>
</dbReference>
<dbReference type="EMBL" id="SHMF01000001">
    <property type="protein sequence ID" value="TAA38060.1"/>
    <property type="molecule type" value="Genomic_DNA"/>
</dbReference>
<organism evidence="7 8">
    <name type="scientific">Pseudoxanthomonas winnipegensis</name>
    <dbReference type="NCBI Taxonomy" id="2480810"/>
    <lineage>
        <taxon>Bacteria</taxon>
        <taxon>Pseudomonadati</taxon>
        <taxon>Pseudomonadota</taxon>
        <taxon>Gammaproteobacteria</taxon>
        <taxon>Lysobacterales</taxon>
        <taxon>Lysobacteraceae</taxon>
        <taxon>Pseudoxanthomonas</taxon>
    </lineage>
</organism>
<dbReference type="Proteomes" id="UP000292087">
    <property type="component" value="Unassembled WGS sequence"/>
</dbReference>
<feature type="chain" id="PRO_5020739736" evidence="5">
    <location>
        <begin position="20"/>
        <end position="414"/>
    </location>
</feature>
<evidence type="ECO:0000256" key="2">
    <source>
        <dbReference type="ARBA" id="ARBA00022748"/>
    </source>
</evidence>
<dbReference type="GO" id="GO:0016209">
    <property type="term" value="F:antioxidant activity"/>
    <property type="evidence" value="ECO:0007669"/>
    <property type="project" value="InterPro"/>
</dbReference>
<evidence type="ECO:0000313" key="8">
    <source>
        <dbReference type="Proteomes" id="UP000292087"/>
    </source>
</evidence>
<evidence type="ECO:0000256" key="4">
    <source>
        <dbReference type="ARBA" id="ARBA00023284"/>
    </source>
</evidence>
<dbReference type="InterPro" id="IPR036249">
    <property type="entry name" value="Thioredoxin-like_sf"/>
</dbReference>
<keyword evidence="4" id="KW-0676">Redox-active center</keyword>
<evidence type="ECO:0000256" key="5">
    <source>
        <dbReference type="SAM" id="SignalP"/>
    </source>
</evidence>
<proteinExistence type="predicted"/>
<keyword evidence="5" id="KW-0732">Signal</keyword>